<dbReference type="Proteomes" id="UP000219020">
    <property type="component" value="Unassembled WGS sequence"/>
</dbReference>
<dbReference type="AlphaFoldDB" id="A0A2A5SZT5"/>
<keyword evidence="2" id="KW-1185">Reference proteome</keyword>
<dbReference type="RefSeq" id="WP_158523753.1">
    <property type="nucleotide sequence ID" value="NZ_CAWNJE010000022.1"/>
</dbReference>
<dbReference type="EMBL" id="NBYY01000034">
    <property type="protein sequence ID" value="PCS21423.1"/>
    <property type="molecule type" value="Genomic_DNA"/>
</dbReference>
<proteinExistence type="predicted"/>
<gene>
    <name evidence="1" type="ORF">BTN49_2962</name>
</gene>
<name>A0A2A5SZT5_9GAMM</name>
<evidence type="ECO:0000313" key="2">
    <source>
        <dbReference type="Proteomes" id="UP000219020"/>
    </source>
</evidence>
<dbReference type="GeneID" id="66953071"/>
<sequence length="53" mass="6194">MLFTHRQERLTGIAFVDTSTLQVYHNLRILGYQVFKGTEKRGNNLLLKPFLTN</sequence>
<evidence type="ECO:0000313" key="1">
    <source>
        <dbReference type="EMBL" id="PCS21423.1"/>
    </source>
</evidence>
<comment type="caution">
    <text evidence="1">The sequence shown here is derived from an EMBL/GenBank/DDBJ whole genome shotgun (WGS) entry which is preliminary data.</text>
</comment>
<organism evidence="1 2">
    <name type="scientific">Candidatus Enterovibrio escicola</name>
    <dbReference type="NCBI Taxonomy" id="1927127"/>
    <lineage>
        <taxon>Bacteria</taxon>
        <taxon>Pseudomonadati</taxon>
        <taxon>Pseudomonadota</taxon>
        <taxon>Gammaproteobacteria</taxon>
        <taxon>Vibrionales</taxon>
        <taxon>Vibrionaceae</taxon>
        <taxon>Enterovibrio</taxon>
    </lineage>
</organism>
<accession>A0A2A5SZT5</accession>
<protein>
    <submittedName>
        <fullName evidence="1">Mobile element protein</fullName>
    </submittedName>
</protein>
<reference evidence="2" key="1">
    <citation type="submission" date="2017-04" db="EMBL/GenBank/DDBJ databases">
        <title>Genome evolution of the luminous symbionts of deep sea anglerfish.</title>
        <authorList>
            <person name="Hendry T.A."/>
        </authorList>
    </citation>
    <scope>NUCLEOTIDE SEQUENCE [LARGE SCALE GENOMIC DNA]</scope>
</reference>